<evidence type="ECO:0000259" key="1">
    <source>
        <dbReference type="PROSITE" id="PS50879"/>
    </source>
</evidence>
<dbReference type="EMBL" id="FRDJ01000010">
    <property type="protein sequence ID" value="SHN66571.1"/>
    <property type="molecule type" value="Genomic_DNA"/>
</dbReference>
<dbReference type="PROSITE" id="PS50879">
    <property type="entry name" value="RNASE_H_1"/>
    <property type="match status" value="1"/>
</dbReference>
<dbReference type="Proteomes" id="UP000184207">
    <property type="component" value="Unassembled WGS sequence"/>
</dbReference>
<dbReference type="InterPro" id="IPR002156">
    <property type="entry name" value="RNaseH_domain"/>
</dbReference>
<dbReference type="InterPro" id="IPR012337">
    <property type="entry name" value="RNaseH-like_sf"/>
</dbReference>
<keyword evidence="3" id="KW-1185">Reference proteome</keyword>
<proteinExistence type="predicted"/>
<sequence length="149" mass="16881">MLKVYTDGSYKNGFVSYGFLLSSPVLGGEQIVAKVSKATTELQNVEAELKAALYALNYVKQEKLDEKFPVIVLCSDIDIIKKALSGKVNSQNPEVVKYVEELKNIAKSLKCRLCLEKVRGHENHVHNKLDIHLRRKINRYIAERTQAYA</sequence>
<evidence type="ECO:0000313" key="2">
    <source>
        <dbReference type="EMBL" id="SHN66571.1"/>
    </source>
</evidence>
<protein>
    <submittedName>
        <fullName evidence="2">Ribonuclease HI</fullName>
    </submittedName>
</protein>
<dbReference type="Gene3D" id="3.30.420.10">
    <property type="entry name" value="Ribonuclease H-like superfamily/Ribonuclease H"/>
    <property type="match status" value="1"/>
</dbReference>
<dbReference type="InterPro" id="IPR036397">
    <property type="entry name" value="RNaseH_sf"/>
</dbReference>
<organism evidence="2 3">
    <name type="scientific">Fervidobacterium gondwanense DSM 13020</name>
    <dbReference type="NCBI Taxonomy" id="1121883"/>
    <lineage>
        <taxon>Bacteria</taxon>
        <taxon>Thermotogati</taxon>
        <taxon>Thermotogota</taxon>
        <taxon>Thermotogae</taxon>
        <taxon>Thermotogales</taxon>
        <taxon>Fervidobacteriaceae</taxon>
        <taxon>Fervidobacterium</taxon>
    </lineage>
</organism>
<dbReference type="AlphaFoldDB" id="A0A1M7T753"/>
<dbReference type="Pfam" id="PF00075">
    <property type="entry name" value="RNase_H"/>
    <property type="match status" value="1"/>
</dbReference>
<dbReference type="RefSeq" id="WP_072760370.1">
    <property type="nucleotide sequence ID" value="NZ_FRDJ01000010.1"/>
</dbReference>
<evidence type="ECO:0000313" key="3">
    <source>
        <dbReference type="Proteomes" id="UP000184207"/>
    </source>
</evidence>
<accession>A0A1M7T753</accession>
<feature type="domain" description="RNase H type-1" evidence="1">
    <location>
        <begin position="1"/>
        <end position="139"/>
    </location>
</feature>
<dbReference type="OrthoDB" id="46919at2"/>
<reference evidence="3" key="1">
    <citation type="submission" date="2016-12" db="EMBL/GenBank/DDBJ databases">
        <authorList>
            <person name="Varghese N."/>
            <person name="Submissions S."/>
        </authorList>
    </citation>
    <scope>NUCLEOTIDE SEQUENCE [LARGE SCALE GENOMIC DNA]</scope>
    <source>
        <strain evidence="3">DSM 13020</strain>
    </source>
</reference>
<dbReference type="GO" id="GO:0003676">
    <property type="term" value="F:nucleic acid binding"/>
    <property type="evidence" value="ECO:0007669"/>
    <property type="project" value="InterPro"/>
</dbReference>
<name>A0A1M7T753_FERGO</name>
<dbReference type="SUPFAM" id="SSF53098">
    <property type="entry name" value="Ribonuclease H-like"/>
    <property type="match status" value="1"/>
</dbReference>
<gene>
    <name evidence="2" type="ORF">SAMN02745226_01658</name>
</gene>
<dbReference type="GO" id="GO:0004523">
    <property type="term" value="F:RNA-DNA hybrid ribonuclease activity"/>
    <property type="evidence" value="ECO:0007669"/>
    <property type="project" value="InterPro"/>
</dbReference>